<dbReference type="PANTHER" id="PTHR46566">
    <property type="entry name" value="1-PHOSPHOFRUCTOKINASE-RELATED"/>
    <property type="match status" value="1"/>
</dbReference>
<evidence type="ECO:0000256" key="2">
    <source>
        <dbReference type="ARBA" id="ARBA00022679"/>
    </source>
</evidence>
<dbReference type="PIRSF" id="PIRSF000535">
    <property type="entry name" value="1PFK/6PFK/LacC"/>
    <property type="match status" value="1"/>
</dbReference>
<feature type="domain" description="Carbohydrate kinase PfkB" evidence="7">
    <location>
        <begin position="16"/>
        <end position="283"/>
    </location>
</feature>
<evidence type="ECO:0000256" key="5">
    <source>
        <dbReference type="ARBA" id="ARBA00022840"/>
    </source>
</evidence>
<sequence length="308" mass="32343">MVFAPAPLLTVTIEQQGEATELHLHPGGQGVWQTRMIAALGVPVTMCVGLGGEVGDAVRKLLDDEDVTVRVVRRESGTGWYVHDRRDGERTEIAEHPGAPMVRHDIDELYTVTLTEGLRAPVSVLSGPADPRVVDPDIYRRLAADLSANGGTVVADLSGPYLEAVLDGGVSVLKVSHEELLDDGLAKDDSVEALRDAGRRCQERGARTVLISRAGEPALALPEDGEPLLVHAPPLELADHRGAGDSMTAGVAAVLARGGDMREALHVGAAAGALNVTRHGLGTGRAEAVRELAGRVRLTPLDGGDHDG</sequence>
<keyword evidence="4 8" id="KW-0418">Kinase</keyword>
<evidence type="ECO:0000313" key="8">
    <source>
        <dbReference type="EMBL" id="AYF28689.1"/>
    </source>
</evidence>
<gene>
    <name evidence="8" type="ORF">CSH63_14745</name>
</gene>
<keyword evidence="5" id="KW-0067">ATP-binding</keyword>
<evidence type="ECO:0000256" key="6">
    <source>
        <dbReference type="PIRNR" id="PIRNR000535"/>
    </source>
</evidence>
<dbReference type="GO" id="GO:0005524">
    <property type="term" value="F:ATP binding"/>
    <property type="evidence" value="ECO:0007669"/>
    <property type="project" value="UniProtKB-KW"/>
</dbReference>
<name>A0A386WMN1_9ACTN</name>
<dbReference type="Pfam" id="PF00294">
    <property type="entry name" value="PfkB"/>
    <property type="match status" value="1"/>
</dbReference>
<comment type="similarity">
    <text evidence="1">Belongs to the carbohydrate kinase PfkB family.</text>
</comment>
<evidence type="ECO:0000256" key="1">
    <source>
        <dbReference type="ARBA" id="ARBA00010688"/>
    </source>
</evidence>
<evidence type="ECO:0000259" key="7">
    <source>
        <dbReference type="Pfam" id="PF00294"/>
    </source>
</evidence>
<dbReference type="GO" id="GO:0005829">
    <property type="term" value="C:cytosol"/>
    <property type="evidence" value="ECO:0007669"/>
    <property type="project" value="TreeGrafter"/>
</dbReference>
<organism evidence="8 9">
    <name type="scientific">Micromonospora tulbaghiae</name>
    <dbReference type="NCBI Taxonomy" id="479978"/>
    <lineage>
        <taxon>Bacteria</taxon>
        <taxon>Bacillati</taxon>
        <taxon>Actinomycetota</taxon>
        <taxon>Actinomycetes</taxon>
        <taxon>Micromonosporales</taxon>
        <taxon>Micromonosporaceae</taxon>
        <taxon>Micromonospora</taxon>
    </lineage>
</organism>
<reference evidence="8 9" key="1">
    <citation type="submission" date="2017-10" db="EMBL/GenBank/DDBJ databases">
        <title>Integration of genomic and chemical information greatly accelerates assignment of the full stereostructure of myelolactone, a potent inhibitor of myeloma from a marine-derived Micromonospora.</title>
        <authorList>
            <person name="Kim M.C."/>
            <person name="Machado H."/>
            <person name="Jensen P.R."/>
            <person name="Fenical W."/>
        </authorList>
    </citation>
    <scope>NUCLEOTIDE SEQUENCE [LARGE SCALE GENOMIC DNA]</scope>
    <source>
        <strain evidence="8 9">CNY-010</strain>
    </source>
</reference>
<dbReference type="Proteomes" id="UP000267804">
    <property type="component" value="Chromosome"/>
</dbReference>
<dbReference type="InterPro" id="IPR011611">
    <property type="entry name" value="PfkB_dom"/>
</dbReference>
<evidence type="ECO:0000256" key="3">
    <source>
        <dbReference type="ARBA" id="ARBA00022741"/>
    </source>
</evidence>
<evidence type="ECO:0000256" key="4">
    <source>
        <dbReference type="ARBA" id="ARBA00022777"/>
    </source>
</evidence>
<dbReference type="GO" id="GO:0008443">
    <property type="term" value="F:phosphofructokinase activity"/>
    <property type="evidence" value="ECO:0007669"/>
    <property type="project" value="TreeGrafter"/>
</dbReference>
<dbReference type="PANTHER" id="PTHR46566:SF2">
    <property type="entry name" value="ATP-DEPENDENT 6-PHOSPHOFRUCTOKINASE ISOZYME 2"/>
    <property type="match status" value="1"/>
</dbReference>
<dbReference type="InterPro" id="IPR017583">
    <property type="entry name" value="Tagatose/fructose_Pkinase"/>
</dbReference>
<keyword evidence="3" id="KW-0547">Nucleotide-binding</keyword>
<dbReference type="EMBL" id="CP024087">
    <property type="protein sequence ID" value="AYF28689.1"/>
    <property type="molecule type" value="Genomic_DNA"/>
</dbReference>
<dbReference type="KEGG" id="mtua:CSH63_14745"/>
<dbReference type="AlphaFoldDB" id="A0A386WMN1"/>
<evidence type="ECO:0000313" key="9">
    <source>
        <dbReference type="Proteomes" id="UP000267804"/>
    </source>
</evidence>
<protein>
    <submittedName>
        <fullName evidence="8">Phosphofructokinase</fullName>
    </submittedName>
</protein>
<proteinExistence type="inferred from homology"/>
<dbReference type="InterPro" id="IPR029056">
    <property type="entry name" value="Ribokinase-like"/>
</dbReference>
<dbReference type="Gene3D" id="3.40.1190.20">
    <property type="match status" value="1"/>
</dbReference>
<keyword evidence="2 6" id="KW-0808">Transferase</keyword>
<dbReference type="SUPFAM" id="SSF53613">
    <property type="entry name" value="Ribokinase-like"/>
    <property type="match status" value="1"/>
</dbReference>
<accession>A0A386WMN1</accession>